<gene>
    <name evidence="1" type="ORF">GDO54_008286</name>
</gene>
<reference evidence="1" key="1">
    <citation type="thesis" date="2020" institute="ProQuest LLC" country="789 East Eisenhower Parkway, Ann Arbor, MI, USA">
        <title>Comparative Genomics and Chromosome Evolution.</title>
        <authorList>
            <person name="Mudd A.B."/>
        </authorList>
    </citation>
    <scope>NUCLEOTIDE SEQUENCE</scope>
    <source>
        <strain evidence="1">1538</strain>
        <tissue evidence="1">Blood</tissue>
    </source>
</reference>
<dbReference type="AlphaFoldDB" id="A0AAV3ATM4"/>
<dbReference type="EMBL" id="DYDO01000003">
    <property type="protein sequence ID" value="DBA27831.1"/>
    <property type="molecule type" value="Genomic_DNA"/>
</dbReference>
<accession>A0AAV3ATM4</accession>
<dbReference type="Proteomes" id="UP001181693">
    <property type="component" value="Unassembled WGS sequence"/>
</dbReference>
<evidence type="ECO:0000313" key="1">
    <source>
        <dbReference type="EMBL" id="DBA27831.1"/>
    </source>
</evidence>
<evidence type="ECO:0000313" key="2">
    <source>
        <dbReference type="Proteomes" id="UP001181693"/>
    </source>
</evidence>
<protein>
    <submittedName>
        <fullName evidence="1">Uncharacterized protein</fullName>
    </submittedName>
</protein>
<organism evidence="1 2">
    <name type="scientific">Pyxicephalus adspersus</name>
    <name type="common">African bullfrog</name>
    <dbReference type="NCBI Taxonomy" id="30357"/>
    <lineage>
        <taxon>Eukaryota</taxon>
        <taxon>Metazoa</taxon>
        <taxon>Chordata</taxon>
        <taxon>Craniata</taxon>
        <taxon>Vertebrata</taxon>
        <taxon>Euteleostomi</taxon>
        <taxon>Amphibia</taxon>
        <taxon>Batrachia</taxon>
        <taxon>Anura</taxon>
        <taxon>Neobatrachia</taxon>
        <taxon>Ranoidea</taxon>
        <taxon>Pyxicephalidae</taxon>
        <taxon>Pyxicephalinae</taxon>
        <taxon>Pyxicephalus</taxon>
    </lineage>
</organism>
<proteinExistence type="predicted"/>
<keyword evidence="2" id="KW-1185">Reference proteome</keyword>
<name>A0AAV3ATM4_PYXAD</name>
<comment type="caution">
    <text evidence="1">The sequence shown here is derived from an EMBL/GenBank/DDBJ whole genome shotgun (WGS) entry which is preliminary data.</text>
</comment>
<sequence length="87" mass="10370">MGKVIRFFLRFNLVLSKETKSQTHLKEGHKYIPQHYLIDCVNIFCTFVIFMLSIENPAHLNSNQQEPVFYVLQSRQYPYNGNLYIKN</sequence>